<dbReference type="InterPro" id="IPR036291">
    <property type="entry name" value="NAD(P)-bd_dom_sf"/>
</dbReference>
<proteinExistence type="inferred from homology"/>
<evidence type="ECO:0000313" key="4">
    <source>
        <dbReference type="Proteomes" id="UP000051254"/>
    </source>
</evidence>
<protein>
    <recommendedName>
        <fullName evidence="5">Short-chain dehydrogenase</fullName>
    </recommendedName>
</protein>
<dbReference type="STRING" id="266128.ABB25_08565"/>
<dbReference type="OrthoDB" id="9790785at2"/>
<name>A0A0R0BLB7_9GAMM</name>
<dbReference type="GO" id="GO:0016020">
    <property type="term" value="C:membrane"/>
    <property type="evidence" value="ECO:0007669"/>
    <property type="project" value="TreeGrafter"/>
</dbReference>
<evidence type="ECO:0008006" key="5">
    <source>
        <dbReference type="Google" id="ProtNLM"/>
    </source>
</evidence>
<comment type="caution">
    <text evidence="3">The sequence shown here is derived from an EMBL/GenBank/DDBJ whole genome shotgun (WGS) entry which is preliminary data.</text>
</comment>
<reference evidence="3 4" key="1">
    <citation type="submission" date="2015-05" db="EMBL/GenBank/DDBJ databases">
        <title>Genome sequencing and analysis of members of genus Stenotrophomonas.</title>
        <authorList>
            <person name="Patil P.P."/>
            <person name="Midha S."/>
            <person name="Patil P.B."/>
        </authorList>
    </citation>
    <scope>NUCLEOTIDE SEQUENCE [LARGE SCALE GENOMIC DNA]</scope>
    <source>
        <strain evidence="3 4">DSM 17805</strain>
    </source>
</reference>
<dbReference type="PATRIC" id="fig|266128.3.peg.581"/>
<dbReference type="RefSeq" id="WP_057665869.1">
    <property type="nucleotide sequence ID" value="NZ_LDJH01000013.1"/>
</dbReference>
<dbReference type="GO" id="GO:0016491">
    <property type="term" value="F:oxidoreductase activity"/>
    <property type="evidence" value="ECO:0007669"/>
    <property type="project" value="UniProtKB-KW"/>
</dbReference>
<gene>
    <name evidence="3" type="ORF">ABB25_08565</name>
</gene>
<organism evidence="3 4">
    <name type="scientific">Stenotrophomonas koreensis</name>
    <dbReference type="NCBI Taxonomy" id="266128"/>
    <lineage>
        <taxon>Bacteria</taxon>
        <taxon>Pseudomonadati</taxon>
        <taxon>Pseudomonadota</taxon>
        <taxon>Gammaproteobacteria</taxon>
        <taxon>Lysobacterales</taxon>
        <taxon>Lysobacteraceae</taxon>
        <taxon>Stenotrophomonas</taxon>
    </lineage>
</organism>
<dbReference type="PANTHER" id="PTHR44196">
    <property type="entry name" value="DEHYDROGENASE/REDUCTASE SDR FAMILY MEMBER 7B"/>
    <property type="match status" value="1"/>
</dbReference>
<comment type="similarity">
    <text evidence="1">Belongs to the short-chain dehydrogenases/reductases (SDR) family.</text>
</comment>
<dbReference type="PANTHER" id="PTHR44196:SF4">
    <property type="entry name" value="SHORT CHAIN DEHYDROGENASE"/>
    <property type="match status" value="1"/>
</dbReference>
<dbReference type="PRINTS" id="PR00081">
    <property type="entry name" value="GDHRDH"/>
</dbReference>
<dbReference type="Proteomes" id="UP000051254">
    <property type="component" value="Unassembled WGS sequence"/>
</dbReference>
<accession>A0A0R0BLB7</accession>
<dbReference type="Gene3D" id="3.40.50.720">
    <property type="entry name" value="NAD(P)-binding Rossmann-like Domain"/>
    <property type="match status" value="1"/>
</dbReference>
<evidence type="ECO:0000256" key="1">
    <source>
        <dbReference type="ARBA" id="ARBA00006484"/>
    </source>
</evidence>
<dbReference type="Pfam" id="PF00106">
    <property type="entry name" value="adh_short"/>
    <property type="match status" value="1"/>
</dbReference>
<dbReference type="EMBL" id="LDJH01000013">
    <property type="protein sequence ID" value="KRG57867.1"/>
    <property type="molecule type" value="Genomic_DNA"/>
</dbReference>
<evidence type="ECO:0000256" key="2">
    <source>
        <dbReference type="ARBA" id="ARBA00023002"/>
    </source>
</evidence>
<dbReference type="InterPro" id="IPR002347">
    <property type="entry name" value="SDR_fam"/>
</dbReference>
<sequence>MSPGLLAGQVVVVTGASGGLGGAMAQVCSRAGAQVVASGRHLRRLDALYQKILAEGGQIQLYPLDLEGAQPADHQQLVERVIDEYGRLDLLVHCAADFPGLTPMMHADPAALARALHVNLTARLWLTQAALPALQAASGAVVFALDHAERGEQAYWGGYGLAQSAQHALMAMLRAELHNSRVQIHALCPPPMPTALRARAYGHEVAQIARPLEVAAAWLDNRYRAAQV</sequence>
<dbReference type="SUPFAM" id="SSF51735">
    <property type="entry name" value="NAD(P)-binding Rossmann-fold domains"/>
    <property type="match status" value="1"/>
</dbReference>
<dbReference type="AlphaFoldDB" id="A0A0R0BLB7"/>
<keyword evidence="2" id="KW-0560">Oxidoreductase</keyword>
<evidence type="ECO:0000313" key="3">
    <source>
        <dbReference type="EMBL" id="KRG57867.1"/>
    </source>
</evidence>
<keyword evidence="4" id="KW-1185">Reference proteome</keyword>